<keyword evidence="1" id="KW-0812">Transmembrane</keyword>
<feature type="transmembrane region" description="Helical" evidence="1">
    <location>
        <begin position="126"/>
        <end position="147"/>
    </location>
</feature>
<keyword evidence="3" id="KW-1185">Reference proteome</keyword>
<name>A0AAD5M327_PARTN</name>
<evidence type="ECO:0000256" key="1">
    <source>
        <dbReference type="SAM" id="Phobius"/>
    </source>
</evidence>
<evidence type="ECO:0008006" key="4">
    <source>
        <dbReference type="Google" id="ProtNLM"/>
    </source>
</evidence>
<reference evidence="2" key="1">
    <citation type="submission" date="2021-06" db="EMBL/GenBank/DDBJ databases">
        <title>Parelaphostrongylus tenuis whole genome reference sequence.</title>
        <authorList>
            <person name="Garwood T.J."/>
            <person name="Larsen P.A."/>
            <person name="Fountain-Jones N.M."/>
            <person name="Garbe J.R."/>
            <person name="Macchietto M.G."/>
            <person name="Kania S.A."/>
            <person name="Gerhold R.W."/>
            <person name="Richards J.E."/>
            <person name="Wolf T.M."/>
        </authorList>
    </citation>
    <scope>NUCLEOTIDE SEQUENCE</scope>
    <source>
        <strain evidence="2">MNPRO001-30</strain>
        <tissue evidence="2">Meninges</tissue>
    </source>
</reference>
<feature type="transmembrane region" description="Helical" evidence="1">
    <location>
        <begin position="221"/>
        <end position="243"/>
    </location>
</feature>
<dbReference type="EMBL" id="JAHQIW010000592">
    <property type="protein sequence ID" value="KAJ1348993.1"/>
    <property type="molecule type" value="Genomic_DNA"/>
</dbReference>
<protein>
    <recommendedName>
        <fullName evidence="4">G-protein coupled receptors family 2 profile 2 domain-containing protein</fullName>
    </recommendedName>
</protein>
<keyword evidence="1" id="KW-0472">Membrane</keyword>
<gene>
    <name evidence="2" type="ORF">KIN20_004411</name>
</gene>
<feature type="transmembrane region" description="Helical" evidence="1">
    <location>
        <begin position="406"/>
        <end position="427"/>
    </location>
</feature>
<feature type="transmembrane region" description="Helical" evidence="1">
    <location>
        <begin position="263"/>
        <end position="289"/>
    </location>
</feature>
<dbReference type="Proteomes" id="UP001196413">
    <property type="component" value="Unassembled WGS sequence"/>
</dbReference>
<accession>A0AAD5M327</accession>
<evidence type="ECO:0000313" key="3">
    <source>
        <dbReference type="Proteomes" id="UP001196413"/>
    </source>
</evidence>
<proteinExistence type="predicted"/>
<dbReference type="Gene3D" id="1.20.1070.10">
    <property type="entry name" value="Rhodopsin 7-helix transmembrane proteins"/>
    <property type="match status" value="1"/>
</dbReference>
<evidence type="ECO:0000313" key="2">
    <source>
        <dbReference type="EMBL" id="KAJ1348993.1"/>
    </source>
</evidence>
<organism evidence="2 3">
    <name type="scientific">Parelaphostrongylus tenuis</name>
    <name type="common">Meningeal worm</name>
    <dbReference type="NCBI Taxonomy" id="148309"/>
    <lineage>
        <taxon>Eukaryota</taxon>
        <taxon>Metazoa</taxon>
        <taxon>Ecdysozoa</taxon>
        <taxon>Nematoda</taxon>
        <taxon>Chromadorea</taxon>
        <taxon>Rhabditida</taxon>
        <taxon>Rhabditina</taxon>
        <taxon>Rhabditomorpha</taxon>
        <taxon>Strongyloidea</taxon>
        <taxon>Metastrongylidae</taxon>
        <taxon>Parelaphostrongylus</taxon>
    </lineage>
</organism>
<sequence>MCADVKASDLFPSMVKCEAKGEDAKQNKTKRVLYSSTCSQGSDQIPLSIHGSACSWPLVSVPKSTAVNSFPVFDECFLPCRSPLISAYLSSRFRIVRFVICLILVVACFAVSIYLSRFSNSFSESLPVFCVSHAMISIAVYFFVWSLSVFEYVFTLADCAVDGVSRRYATSHSAFEWCSLQSFVLYAAFLSAFLWLFILYTVTVCPSYFLQHFFLPRSTNVHFRPLLLVLLYGFSALFSAVVMNNLRENDGMSGTCYNGLATWWKYTVSLSPLLFLFLFLVAFGTFVFLKEDDLLQRLAKQRFACTFNQTEQERYQEKHTDLEDYNRMETRENLKLNKQSSDNEAHPSHNSLSCRHKSHETLQMNSEWKEVCNSSLPKDYLRQIMDSEFDRYYHLLAKRITYDRNFGLSSIWTVTSFCICCAIPYHFSLDPLSLHQHFL</sequence>
<comment type="caution">
    <text evidence="2">The sequence shown here is derived from an EMBL/GenBank/DDBJ whole genome shotgun (WGS) entry which is preliminary data.</text>
</comment>
<feature type="transmembrane region" description="Helical" evidence="1">
    <location>
        <begin position="95"/>
        <end position="114"/>
    </location>
</feature>
<keyword evidence="1" id="KW-1133">Transmembrane helix</keyword>
<feature type="transmembrane region" description="Helical" evidence="1">
    <location>
        <begin position="183"/>
        <end position="209"/>
    </location>
</feature>
<dbReference type="AlphaFoldDB" id="A0AAD5M327"/>